<name>G0PA39_CAEBE</name>
<organism evidence="3">
    <name type="scientific">Caenorhabditis brenneri</name>
    <name type="common">Nematode worm</name>
    <dbReference type="NCBI Taxonomy" id="135651"/>
    <lineage>
        <taxon>Eukaryota</taxon>
        <taxon>Metazoa</taxon>
        <taxon>Ecdysozoa</taxon>
        <taxon>Nematoda</taxon>
        <taxon>Chromadorea</taxon>
        <taxon>Rhabditida</taxon>
        <taxon>Rhabditina</taxon>
        <taxon>Rhabditomorpha</taxon>
        <taxon>Rhabditoidea</taxon>
        <taxon>Rhabditidae</taxon>
        <taxon>Peloderinae</taxon>
        <taxon>Caenorhabditis</taxon>
    </lineage>
</organism>
<reference evidence="3" key="1">
    <citation type="submission" date="2011-07" db="EMBL/GenBank/DDBJ databases">
        <authorList>
            <consortium name="Caenorhabditis brenneri Sequencing and Analysis Consortium"/>
            <person name="Wilson R.K."/>
        </authorList>
    </citation>
    <scope>NUCLEOTIDE SEQUENCE [LARGE SCALE GENOMIC DNA]</scope>
    <source>
        <strain evidence="3">PB2801</strain>
    </source>
</reference>
<dbReference type="HOGENOM" id="CLU_1205685_0_0_1"/>
<dbReference type="AlphaFoldDB" id="G0PA39"/>
<dbReference type="EMBL" id="GL380165">
    <property type="protein sequence ID" value="EGT48839.1"/>
    <property type="molecule type" value="Genomic_DNA"/>
</dbReference>
<accession>G0PA39</accession>
<evidence type="ECO:0000256" key="1">
    <source>
        <dbReference type="SAM" id="MobiDB-lite"/>
    </source>
</evidence>
<feature type="region of interest" description="Disordered" evidence="1">
    <location>
        <begin position="20"/>
        <end position="72"/>
    </location>
</feature>
<protein>
    <submittedName>
        <fullName evidence="2">Uncharacterized protein</fullName>
    </submittedName>
</protein>
<evidence type="ECO:0000313" key="2">
    <source>
        <dbReference type="EMBL" id="EGT48839.1"/>
    </source>
</evidence>
<evidence type="ECO:0000313" key="3">
    <source>
        <dbReference type="Proteomes" id="UP000008068"/>
    </source>
</evidence>
<feature type="compositionally biased region" description="Basic and acidic residues" evidence="1">
    <location>
        <begin position="21"/>
        <end position="46"/>
    </location>
</feature>
<keyword evidence="3" id="KW-1185">Reference proteome</keyword>
<dbReference type="Proteomes" id="UP000008068">
    <property type="component" value="Unassembled WGS sequence"/>
</dbReference>
<gene>
    <name evidence="2" type="ORF">CAEBREN_10949</name>
</gene>
<proteinExistence type="predicted"/>
<dbReference type="InParanoid" id="G0PA39"/>
<sequence length="230" mass="26151">MKQTRVVIPRHEQAAVFAAISRERIESNEPKNPNEEEPSTTRREPKNLTSTGLVSAPPRDCPSTSGPVSGHPTRFQRQLINPRQTNFSSLSIGTDTNSVANLRHEEPDYMGSGAKSMLRCFYLITEQFFQACTKTYAAWRNTQVTLSPEDFARMMSHQEAVRKLNVLRKNNELSGKLTLDFNSAYVECPLGQRFRVLNVYLINVNNPTVLLSWEMIPKDEVAAWQARHNK</sequence>